<protein>
    <submittedName>
        <fullName evidence="2">MarR family transcriptional regulator</fullName>
    </submittedName>
</protein>
<dbReference type="PANTHER" id="PTHR33164:SF43">
    <property type="entry name" value="HTH-TYPE TRANSCRIPTIONAL REPRESSOR YETL"/>
    <property type="match status" value="1"/>
</dbReference>
<dbReference type="Gene3D" id="1.10.10.10">
    <property type="entry name" value="Winged helix-like DNA-binding domain superfamily/Winged helix DNA-binding domain"/>
    <property type="match status" value="1"/>
</dbReference>
<dbReference type="EMBL" id="CP098807">
    <property type="protein sequence ID" value="USJ22607.1"/>
    <property type="molecule type" value="Genomic_DNA"/>
</dbReference>
<feature type="domain" description="HTH marR-type" evidence="1">
    <location>
        <begin position="13"/>
        <end position="144"/>
    </location>
</feature>
<dbReference type="Pfam" id="PF12802">
    <property type="entry name" value="MarR_2"/>
    <property type="match status" value="1"/>
</dbReference>
<dbReference type="InterPro" id="IPR039422">
    <property type="entry name" value="MarR/SlyA-like"/>
</dbReference>
<dbReference type="AlphaFoldDB" id="A0A9Q8Y5C9"/>
<dbReference type="InterPro" id="IPR036388">
    <property type="entry name" value="WH-like_DNA-bd_sf"/>
</dbReference>
<proteinExistence type="predicted"/>
<dbReference type="SMART" id="SM00347">
    <property type="entry name" value="HTH_MARR"/>
    <property type="match status" value="1"/>
</dbReference>
<dbReference type="GO" id="GO:0006950">
    <property type="term" value="P:response to stress"/>
    <property type="evidence" value="ECO:0007669"/>
    <property type="project" value="TreeGrafter"/>
</dbReference>
<dbReference type="PANTHER" id="PTHR33164">
    <property type="entry name" value="TRANSCRIPTIONAL REGULATOR, MARR FAMILY"/>
    <property type="match status" value="1"/>
</dbReference>
<dbReference type="RefSeq" id="WP_090298080.1">
    <property type="nucleotide sequence ID" value="NZ_CAXURO020000001.1"/>
</dbReference>
<dbReference type="SUPFAM" id="SSF46785">
    <property type="entry name" value="Winged helix' DNA-binding domain"/>
    <property type="match status" value="1"/>
</dbReference>
<dbReference type="PROSITE" id="PS50995">
    <property type="entry name" value="HTH_MARR_2"/>
    <property type="match status" value="1"/>
</dbReference>
<evidence type="ECO:0000313" key="2">
    <source>
        <dbReference type="EMBL" id="USJ22607.1"/>
    </source>
</evidence>
<dbReference type="OrthoDB" id="5511415at2"/>
<evidence type="ECO:0000313" key="3">
    <source>
        <dbReference type="Proteomes" id="UP001055460"/>
    </source>
</evidence>
<evidence type="ECO:0000259" key="1">
    <source>
        <dbReference type="PROSITE" id="PS50995"/>
    </source>
</evidence>
<dbReference type="InterPro" id="IPR000835">
    <property type="entry name" value="HTH_MarR-typ"/>
</dbReference>
<accession>A0A9Q8Y5C9</accession>
<organism evidence="2 3">
    <name type="scientific">Ensifer adhaerens</name>
    <name type="common">Sinorhizobium morelense</name>
    <dbReference type="NCBI Taxonomy" id="106592"/>
    <lineage>
        <taxon>Bacteria</taxon>
        <taxon>Pseudomonadati</taxon>
        <taxon>Pseudomonadota</taxon>
        <taxon>Alphaproteobacteria</taxon>
        <taxon>Hyphomicrobiales</taxon>
        <taxon>Rhizobiaceae</taxon>
        <taxon>Sinorhizobium/Ensifer group</taxon>
        <taxon>Ensifer</taxon>
    </lineage>
</organism>
<dbReference type="GO" id="GO:0003700">
    <property type="term" value="F:DNA-binding transcription factor activity"/>
    <property type="evidence" value="ECO:0007669"/>
    <property type="project" value="InterPro"/>
</dbReference>
<reference evidence="2" key="1">
    <citation type="submission" date="2022-06" db="EMBL/GenBank/DDBJ databases">
        <title>Physiological and biochemical characterization and genomic elucidation of a strain of the genus Ensifer adhaerens M8 that combines arsenic oxidation and chromium reduction.</title>
        <authorList>
            <person name="Li X."/>
            <person name="Yu c."/>
        </authorList>
    </citation>
    <scope>NUCLEOTIDE SEQUENCE</scope>
    <source>
        <strain evidence="2">M8</strain>
    </source>
</reference>
<dbReference type="Proteomes" id="UP001055460">
    <property type="component" value="Chromosome"/>
</dbReference>
<gene>
    <name evidence="2" type="ORF">NE863_15070</name>
</gene>
<dbReference type="InterPro" id="IPR036390">
    <property type="entry name" value="WH_DNA-bd_sf"/>
</dbReference>
<name>A0A9Q8Y5C9_ENSAD</name>
<sequence>MKDPDRTPVGDAFAEFAISVLRLAGPLTQAGDALAKPSGQTSARWQVLAAANHAPMSVADAARALGLARQGVQRIADLLEAEGLIAYRDNPTHQRAKLMVLTAAGETALHDIKERQAAWADGLGGALGERRLRQASALIAEVIEVLKERPAPEPSED</sequence>